<dbReference type="PANTHER" id="PTHR38459">
    <property type="entry name" value="PROPHAGE BACTOPRENOL-LINKED GLUCOSE TRANSLOCASE HOMOLOG"/>
    <property type="match status" value="1"/>
</dbReference>
<comment type="subcellular location">
    <subcellularLocation>
        <location evidence="1">Membrane</location>
        <topology evidence="1">Multi-pass membrane protein</topology>
    </subcellularLocation>
</comment>
<evidence type="ECO:0000256" key="3">
    <source>
        <dbReference type="ARBA" id="ARBA00022692"/>
    </source>
</evidence>
<keyword evidence="3 6" id="KW-0812">Transmembrane</keyword>
<dbReference type="Pfam" id="PF04138">
    <property type="entry name" value="GtrA_DPMS_TM"/>
    <property type="match status" value="1"/>
</dbReference>
<evidence type="ECO:0000313" key="8">
    <source>
        <dbReference type="EMBL" id="OMG56758.1"/>
    </source>
</evidence>
<reference evidence="8 9" key="1">
    <citation type="submission" date="2016-10" db="EMBL/GenBank/DDBJ databases">
        <title>Alkaliphiles isolated from bioreactors.</title>
        <authorList>
            <person name="Salah Z."/>
            <person name="Rout S.P."/>
            <person name="Humphreys P.N."/>
        </authorList>
    </citation>
    <scope>NUCLEOTIDE SEQUENCE [LARGE SCALE GENOMIC DNA]</scope>
    <source>
        <strain evidence="8 9">ZS02</strain>
    </source>
</reference>
<dbReference type="PANTHER" id="PTHR38459:SF1">
    <property type="entry name" value="PROPHAGE BACTOPRENOL-LINKED GLUCOSE TRANSLOCASE HOMOLOG"/>
    <property type="match status" value="1"/>
</dbReference>
<dbReference type="STRING" id="418702.BJN45_03885"/>
<feature type="transmembrane region" description="Helical" evidence="6">
    <location>
        <begin position="57"/>
        <end position="78"/>
    </location>
</feature>
<evidence type="ECO:0000256" key="6">
    <source>
        <dbReference type="SAM" id="Phobius"/>
    </source>
</evidence>
<proteinExistence type="inferred from homology"/>
<feature type="domain" description="GtrA/DPMS transmembrane" evidence="7">
    <location>
        <begin position="2"/>
        <end position="110"/>
    </location>
</feature>
<evidence type="ECO:0000313" key="9">
    <source>
        <dbReference type="Proteomes" id="UP000187526"/>
    </source>
</evidence>
<accession>A0A1R1IDA7</accession>
<name>A0A1R1IDA7_9RHOO</name>
<dbReference type="GO" id="GO:0005886">
    <property type="term" value="C:plasma membrane"/>
    <property type="evidence" value="ECO:0007669"/>
    <property type="project" value="TreeGrafter"/>
</dbReference>
<feature type="transmembrane region" description="Helical" evidence="6">
    <location>
        <begin position="20"/>
        <end position="45"/>
    </location>
</feature>
<evidence type="ECO:0000256" key="2">
    <source>
        <dbReference type="ARBA" id="ARBA00009399"/>
    </source>
</evidence>
<comment type="caution">
    <text evidence="8">The sequence shown here is derived from an EMBL/GenBank/DDBJ whole genome shotgun (WGS) entry which is preliminary data.</text>
</comment>
<dbReference type="EMBL" id="MTHD01000001">
    <property type="protein sequence ID" value="OMG56758.1"/>
    <property type="molecule type" value="Genomic_DNA"/>
</dbReference>
<protein>
    <recommendedName>
        <fullName evidence="7">GtrA/DPMS transmembrane domain-containing protein</fullName>
    </recommendedName>
</protein>
<keyword evidence="9" id="KW-1185">Reference proteome</keyword>
<evidence type="ECO:0000259" key="7">
    <source>
        <dbReference type="Pfam" id="PF04138"/>
    </source>
</evidence>
<dbReference type="GO" id="GO:0000271">
    <property type="term" value="P:polysaccharide biosynthetic process"/>
    <property type="evidence" value="ECO:0007669"/>
    <property type="project" value="InterPro"/>
</dbReference>
<keyword evidence="4 6" id="KW-1133">Transmembrane helix</keyword>
<gene>
    <name evidence="8" type="ORF">BJN45_03885</name>
</gene>
<feature type="transmembrane region" description="Helical" evidence="6">
    <location>
        <begin position="84"/>
        <end position="104"/>
    </location>
</feature>
<comment type="similarity">
    <text evidence="2">Belongs to the GtrA family.</text>
</comment>
<sequence>MAFVVDYLTLYSAVQLLGWHYLVGAAMGFSFGIVCIYFLSTCWIFEARRCSDPRREFFIFIMIGLLGLLLNVIVMFLGTDIFGVHYLWTKLWSVAVVFFFNFGMRKYILFRK</sequence>
<organism evidence="8 9">
    <name type="scientific">Azonexus hydrophilus</name>
    <dbReference type="NCBI Taxonomy" id="418702"/>
    <lineage>
        <taxon>Bacteria</taxon>
        <taxon>Pseudomonadati</taxon>
        <taxon>Pseudomonadota</taxon>
        <taxon>Betaproteobacteria</taxon>
        <taxon>Rhodocyclales</taxon>
        <taxon>Azonexaceae</taxon>
        <taxon>Azonexus</taxon>
    </lineage>
</organism>
<keyword evidence="5 6" id="KW-0472">Membrane</keyword>
<dbReference type="InterPro" id="IPR007267">
    <property type="entry name" value="GtrA_DPMS_TM"/>
</dbReference>
<dbReference type="InterPro" id="IPR051401">
    <property type="entry name" value="GtrA_CellWall_Glycosyl"/>
</dbReference>
<dbReference type="Proteomes" id="UP000187526">
    <property type="component" value="Unassembled WGS sequence"/>
</dbReference>
<evidence type="ECO:0000256" key="1">
    <source>
        <dbReference type="ARBA" id="ARBA00004141"/>
    </source>
</evidence>
<evidence type="ECO:0000256" key="5">
    <source>
        <dbReference type="ARBA" id="ARBA00023136"/>
    </source>
</evidence>
<evidence type="ECO:0000256" key="4">
    <source>
        <dbReference type="ARBA" id="ARBA00022989"/>
    </source>
</evidence>
<dbReference type="AlphaFoldDB" id="A0A1R1IDA7"/>